<feature type="domain" description="Sialidase" evidence="2">
    <location>
        <begin position="53"/>
        <end position="330"/>
    </location>
</feature>
<comment type="caution">
    <text evidence="3">The sequence shown here is derived from an EMBL/GenBank/DDBJ whole genome shotgun (WGS) entry which is preliminary data.</text>
</comment>
<dbReference type="CDD" id="cd15482">
    <property type="entry name" value="Sialidase_non-viral"/>
    <property type="match status" value="1"/>
</dbReference>
<accession>A0A4Q0NNQ2</accession>
<sequence length="347" mass="38536">MFRSCCYLVFLSLFSSLSYGQIPRVDVLVDRFIFEKAPFKQCHASTLVETANGDILAAWFGGEYERHPHVAIYTSRLTPSGWSVPEKVADGQAAIDSISYATWNPVLFNNAEDELMLFYKEGPSPSTWWGMLKISDGAGNSWSEAKRLPDGIIGPVKNKPIRLKSGVIVSPSSIESQGGGVWKSHMELSYDEGHTWEKVDIPSGDGIKVIQPTILQLNDGTLKALLRSNQDYLMESISSDNGETWSEIVKSKVLNPNSGVDAVTLDNGSFLLVYNPTEAGADWSDGRNKLYLAFSEDGENWEDILKLEGEPEGEFSYPAIIQDSQGLVHISYTHNRNKIKYLKLSLK</sequence>
<dbReference type="AlphaFoldDB" id="A0A4Q0NNQ2"/>
<keyword evidence="4" id="KW-1185">Reference proteome</keyword>
<feature type="signal peptide" evidence="1">
    <location>
        <begin position="1"/>
        <end position="20"/>
    </location>
</feature>
<dbReference type="EMBL" id="QOVI01000009">
    <property type="protein sequence ID" value="RXG11682.1"/>
    <property type="molecule type" value="Genomic_DNA"/>
</dbReference>
<protein>
    <submittedName>
        <fullName evidence="3">Putative neuraminidase</fullName>
    </submittedName>
</protein>
<dbReference type="PANTHER" id="PTHR43752:SF2">
    <property type="entry name" value="BNR_ASP-BOX REPEAT FAMILY PROTEIN"/>
    <property type="match status" value="1"/>
</dbReference>
<dbReference type="Pfam" id="PF13088">
    <property type="entry name" value="BNR_2"/>
    <property type="match status" value="1"/>
</dbReference>
<evidence type="ECO:0000313" key="4">
    <source>
        <dbReference type="Proteomes" id="UP000289821"/>
    </source>
</evidence>
<name>A0A4Q0NNQ2_9FLAO</name>
<organism evidence="3 4">
    <name type="scientific">Leeuwenhoekiella aestuarii</name>
    <dbReference type="NCBI Taxonomy" id="2249426"/>
    <lineage>
        <taxon>Bacteria</taxon>
        <taxon>Pseudomonadati</taxon>
        <taxon>Bacteroidota</taxon>
        <taxon>Flavobacteriia</taxon>
        <taxon>Flavobacteriales</taxon>
        <taxon>Flavobacteriaceae</taxon>
        <taxon>Leeuwenhoekiella</taxon>
    </lineage>
</organism>
<dbReference type="OrthoDB" id="41724at2"/>
<reference evidence="3 4" key="1">
    <citation type="submission" date="2018-07" db="EMBL/GenBank/DDBJ databases">
        <title>Leeuwenhoekiella genomics.</title>
        <authorList>
            <person name="Tahon G."/>
            <person name="Willems A."/>
        </authorList>
    </citation>
    <scope>NUCLEOTIDE SEQUENCE [LARGE SCALE GENOMIC DNA]</scope>
    <source>
        <strain evidence="3 4">R-50232</strain>
    </source>
</reference>
<dbReference type="Proteomes" id="UP000289821">
    <property type="component" value="Unassembled WGS sequence"/>
</dbReference>
<proteinExistence type="predicted"/>
<dbReference type="PANTHER" id="PTHR43752">
    <property type="entry name" value="BNR/ASP-BOX REPEAT FAMILY PROTEIN"/>
    <property type="match status" value="1"/>
</dbReference>
<feature type="chain" id="PRO_5020339359" evidence="1">
    <location>
        <begin position="21"/>
        <end position="347"/>
    </location>
</feature>
<evidence type="ECO:0000313" key="3">
    <source>
        <dbReference type="EMBL" id="RXG11682.1"/>
    </source>
</evidence>
<dbReference type="InterPro" id="IPR011040">
    <property type="entry name" value="Sialidase"/>
</dbReference>
<dbReference type="SUPFAM" id="SSF50939">
    <property type="entry name" value="Sialidases"/>
    <property type="match status" value="1"/>
</dbReference>
<dbReference type="InterPro" id="IPR036278">
    <property type="entry name" value="Sialidase_sf"/>
</dbReference>
<evidence type="ECO:0000259" key="2">
    <source>
        <dbReference type="Pfam" id="PF13088"/>
    </source>
</evidence>
<keyword evidence="1" id="KW-0732">Signal</keyword>
<gene>
    <name evidence="3" type="ORF">DSM04_1097</name>
</gene>
<evidence type="ECO:0000256" key="1">
    <source>
        <dbReference type="SAM" id="SignalP"/>
    </source>
</evidence>
<dbReference type="Gene3D" id="2.120.10.10">
    <property type="match status" value="1"/>
</dbReference>